<organism evidence="1 2">
    <name type="scientific">Astrephomene gubernaculifera</name>
    <dbReference type="NCBI Taxonomy" id="47775"/>
    <lineage>
        <taxon>Eukaryota</taxon>
        <taxon>Viridiplantae</taxon>
        <taxon>Chlorophyta</taxon>
        <taxon>core chlorophytes</taxon>
        <taxon>Chlorophyceae</taxon>
        <taxon>CS clade</taxon>
        <taxon>Chlamydomonadales</taxon>
        <taxon>Astrephomenaceae</taxon>
        <taxon>Astrephomene</taxon>
    </lineage>
</organism>
<dbReference type="EMBL" id="BMAR01000023">
    <property type="protein sequence ID" value="GFR48363.1"/>
    <property type="molecule type" value="Genomic_DNA"/>
</dbReference>
<accession>A0AAD3HPJ1</accession>
<dbReference type="InterPro" id="IPR036770">
    <property type="entry name" value="Ankyrin_rpt-contain_sf"/>
</dbReference>
<reference evidence="1 2" key="1">
    <citation type="journal article" date="2021" name="Sci. Rep.">
        <title>Genome sequencing of the multicellular alga Astrephomene provides insights into convergent evolution of germ-soma differentiation.</title>
        <authorList>
            <person name="Yamashita S."/>
            <person name="Yamamoto K."/>
            <person name="Matsuzaki R."/>
            <person name="Suzuki S."/>
            <person name="Yamaguchi H."/>
            <person name="Hirooka S."/>
            <person name="Minakuchi Y."/>
            <person name="Miyagishima S."/>
            <person name="Kawachi M."/>
            <person name="Toyoda A."/>
            <person name="Nozaki H."/>
        </authorList>
    </citation>
    <scope>NUCLEOTIDE SEQUENCE [LARGE SCALE GENOMIC DNA]</scope>
    <source>
        <strain evidence="1 2">NIES-4017</strain>
    </source>
</reference>
<dbReference type="SUPFAM" id="SSF48403">
    <property type="entry name" value="Ankyrin repeat"/>
    <property type="match status" value="1"/>
</dbReference>
<sequence length="206" mass="22509">SFLAASRGHLAALQWLHARSGCPLSSLALRTAVSGGHLHVADWLLEAQEGHQQGGQRRLSPSLLARVAGSGDMRAVRWVHERLAAAGDGDVVRPEEDALVRGAQGGCEEVLEWLVEQGCPWGESGRPYQSAAQQGDMATLRCLRRLGCPWGPSRDTFTACVRLRARLPVLRWLLQEGCPVDWGAATGAALGRQEYEDEQAWLREQQ</sequence>
<dbReference type="AlphaFoldDB" id="A0AAD3HPJ1"/>
<evidence type="ECO:0000313" key="2">
    <source>
        <dbReference type="Proteomes" id="UP001054857"/>
    </source>
</evidence>
<protein>
    <recommendedName>
        <fullName evidence="3">Ankyrin repeat domain-containing protein</fullName>
    </recommendedName>
</protein>
<evidence type="ECO:0008006" key="3">
    <source>
        <dbReference type="Google" id="ProtNLM"/>
    </source>
</evidence>
<feature type="non-terminal residue" evidence="1">
    <location>
        <position position="1"/>
    </location>
</feature>
<evidence type="ECO:0000313" key="1">
    <source>
        <dbReference type="EMBL" id="GFR48363.1"/>
    </source>
</evidence>
<proteinExistence type="predicted"/>
<dbReference type="Gene3D" id="1.25.40.20">
    <property type="entry name" value="Ankyrin repeat-containing domain"/>
    <property type="match status" value="1"/>
</dbReference>
<comment type="caution">
    <text evidence="1">The sequence shown here is derived from an EMBL/GenBank/DDBJ whole genome shotgun (WGS) entry which is preliminary data.</text>
</comment>
<dbReference type="PANTHER" id="PTHR46586:SF3">
    <property type="entry name" value="ANKYRIN REPEAT-CONTAINING PROTEIN"/>
    <property type="match status" value="1"/>
</dbReference>
<gene>
    <name evidence="1" type="ORF">Agub_g10253</name>
</gene>
<dbReference type="Proteomes" id="UP001054857">
    <property type="component" value="Unassembled WGS sequence"/>
</dbReference>
<name>A0AAD3HPJ1_9CHLO</name>
<dbReference type="InterPro" id="IPR052050">
    <property type="entry name" value="SecEffector_AnkRepeat"/>
</dbReference>
<keyword evidence="2" id="KW-1185">Reference proteome</keyword>
<dbReference type="PANTHER" id="PTHR46586">
    <property type="entry name" value="ANKYRIN REPEAT-CONTAINING PROTEIN"/>
    <property type="match status" value="1"/>
</dbReference>